<proteinExistence type="predicted"/>
<reference evidence="1 2" key="1">
    <citation type="journal article" date="2015" name="G3 (Bethesda)">
        <title>Insights into Ongoing Evolution of the Hexachlorocyclohexane Catabolic Pathway from Comparative Genomics of Ten Sphingomonadaceae Strains.</title>
        <authorList>
            <person name="Pearce S.L."/>
            <person name="Oakeshott J.G."/>
            <person name="Pandey G."/>
        </authorList>
    </citation>
    <scope>NUCLEOTIDE SEQUENCE [LARGE SCALE GENOMIC DNA]</scope>
    <source>
        <strain evidence="1 2">LL02</strain>
    </source>
</reference>
<organism evidence="1 2">
    <name type="scientific">Novosphingobium barchaimii LL02</name>
    <dbReference type="NCBI Taxonomy" id="1114963"/>
    <lineage>
        <taxon>Bacteria</taxon>
        <taxon>Pseudomonadati</taxon>
        <taxon>Pseudomonadota</taxon>
        <taxon>Alphaproteobacteria</taxon>
        <taxon>Sphingomonadales</taxon>
        <taxon>Sphingomonadaceae</taxon>
        <taxon>Novosphingobium</taxon>
    </lineage>
</organism>
<accession>A0A0J7XM13</accession>
<dbReference type="EMBL" id="JACU01000008">
    <property type="protein sequence ID" value="KMS52694.1"/>
    <property type="molecule type" value="Genomic_DNA"/>
</dbReference>
<dbReference type="PATRIC" id="fig|1114963.3.peg.3741"/>
<sequence>MQAARYPALRPSADQSCGRLFPREDVEMMARFRRDIASSTVMLKDLTPFGARVEGVGALEIDEMVTISLPGCRPSLAFVAWANAHGAGLEFIEPLSADRFDDLVARYGLSGGKEDSAAA</sequence>
<keyword evidence="2" id="KW-1185">Reference proteome</keyword>
<gene>
    <name evidence="1" type="ORF">V474_24435</name>
</gene>
<protein>
    <recommendedName>
        <fullName evidence="3">PilZ domain-containing protein</fullName>
    </recommendedName>
</protein>
<dbReference type="Proteomes" id="UP000052268">
    <property type="component" value="Unassembled WGS sequence"/>
</dbReference>
<evidence type="ECO:0008006" key="3">
    <source>
        <dbReference type="Google" id="ProtNLM"/>
    </source>
</evidence>
<name>A0A0J7XM13_9SPHN</name>
<evidence type="ECO:0000313" key="2">
    <source>
        <dbReference type="Proteomes" id="UP000052268"/>
    </source>
</evidence>
<dbReference type="AlphaFoldDB" id="A0A0J7XM13"/>
<dbReference type="SUPFAM" id="SSF141371">
    <property type="entry name" value="PilZ domain-like"/>
    <property type="match status" value="1"/>
</dbReference>
<evidence type="ECO:0000313" key="1">
    <source>
        <dbReference type="EMBL" id="KMS52694.1"/>
    </source>
</evidence>
<comment type="caution">
    <text evidence="1">The sequence shown here is derived from an EMBL/GenBank/DDBJ whole genome shotgun (WGS) entry which is preliminary data.</text>
</comment>